<dbReference type="EMBL" id="JBHSMQ010000013">
    <property type="protein sequence ID" value="MFC5457870.1"/>
    <property type="molecule type" value="Genomic_DNA"/>
</dbReference>
<organism evidence="1 2">
    <name type="scientific">Prosthecobacter fluviatilis</name>
    <dbReference type="NCBI Taxonomy" id="445931"/>
    <lineage>
        <taxon>Bacteria</taxon>
        <taxon>Pseudomonadati</taxon>
        <taxon>Verrucomicrobiota</taxon>
        <taxon>Verrucomicrobiia</taxon>
        <taxon>Verrucomicrobiales</taxon>
        <taxon>Verrucomicrobiaceae</taxon>
        <taxon>Prosthecobacter</taxon>
    </lineage>
</organism>
<name>A0ABW0KXD2_9BACT</name>
<proteinExistence type="predicted"/>
<dbReference type="RefSeq" id="WP_377171641.1">
    <property type="nucleotide sequence ID" value="NZ_JBHSMQ010000013.1"/>
</dbReference>
<gene>
    <name evidence="1" type="ORF">ACFQDI_23575</name>
</gene>
<sequence length="89" mass="10081">MNEAQEPVSPEFFQLVDRFIGLANELTKDHATSRVSSVILYAAARYNAHCMCALDPEAEQNRTSAADYFVGQYRIMLDENIDELLRAPK</sequence>
<keyword evidence="2" id="KW-1185">Reference proteome</keyword>
<evidence type="ECO:0000313" key="1">
    <source>
        <dbReference type="EMBL" id="MFC5457870.1"/>
    </source>
</evidence>
<dbReference type="InterPro" id="IPR021490">
    <property type="entry name" value="DUF3144"/>
</dbReference>
<comment type="caution">
    <text evidence="1">The sequence shown here is derived from an EMBL/GenBank/DDBJ whole genome shotgun (WGS) entry which is preliminary data.</text>
</comment>
<dbReference type="Pfam" id="PF11342">
    <property type="entry name" value="DUF3144"/>
    <property type="match status" value="1"/>
</dbReference>
<accession>A0ABW0KXD2</accession>
<reference evidence="2" key="1">
    <citation type="journal article" date="2019" name="Int. J. Syst. Evol. Microbiol.">
        <title>The Global Catalogue of Microorganisms (GCM) 10K type strain sequencing project: providing services to taxonomists for standard genome sequencing and annotation.</title>
        <authorList>
            <consortium name="The Broad Institute Genomics Platform"/>
            <consortium name="The Broad Institute Genome Sequencing Center for Infectious Disease"/>
            <person name="Wu L."/>
            <person name="Ma J."/>
        </authorList>
    </citation>
    <scope>NUCLEOTIDE SEQUENCE [LARGE SCALE GENOMIC DNA]</scope>
    <source>
        <strain evidence="2">CGMCC 4.1469</strain>
    </source>
</reference>
<dbReference type="Proteomes" id="UP001596052">
    <property type="component" value="Unassembled WGS sequence"/>
</dbReference>
<evidence type="ECO:0000313" key="2">
    <source>
        <dbReference type="Proteomes" id="UP001596052"/>
    </source>
</evidence>
<dbReference type="Gene3D" id="1.10.287.3020">
    <property type="match status" value="1"/>
</dbReference>
<protein>
    <submittedName>
        <fullName evidence="1">DUF3144 domain-containing protein</fullName>
    </submittedName>
</protein>